<dbReference type="EMBL" id="JANBPY010001640">
    <property type="protein sequence ID" value="KAJ1959252.1"/>
    <property type="molecule type" value="Genomic_DNA"/>
</dbReference>
<feature type="domain" description="DUF7905" evidence="2">
    <location>
        <begin position="307"/>
        <end position="585"/>
    </location>
</feature>
<comment type="caution">
    <text evidence="3">The sequence shown here is derived from an EMBL/GenBank/DDBJ whole genome shotgun (WGS) entry which is preliminary data.</text>
</comment>
<organism evidence="3 4">
    <name type="scientific">Dispira parvispora</name>
    <dbReference type="NCBI Taxonomy" id="1520584"/>
    <lineage>
        <taxon>Eukaryota</taxon>
        <taxon>Fungi</taxon>
        <taxon>Fungi incertae sedis</taxon>
        <taxon>Zoopagomycota</taxon>
        <taxon>Kickxellomycotina</taxon>
        <taxon>Dimargaritomycetes</taxon>
        <taxon>Dimargaritales</taxon>
        <taxon>Dimargaritaceae</taxon>
        <taxon>Dispira</taxon>
    </lineage>
</organism>
<reference evidence="3" key="1">
    <citation type="submission" date="2022-07" db="EMBL/GenBank/DDBJ databases">
        <title>Phylogenomic reconstructions and comparative analyses of Kickxellomycotina fungi.</title>
        <authorList>
            <person name="Reynolds N.K."/>
            <person name="Stajich J.E."/>
            <person name="Barry K."/>
            <person name="Grigoriev I.V."/>
            <person name="Crous P."/>
            <person name="Smith M.E."/>
        </authorList>
    </citation>
    <scope>NUCLEOTIDE SEQUENCE</scope>
    <source>
        <strain evidence="3">RSA 1196</strain>
    </source>
</reference>
<dbReference type="Proteomes" id="UP001150925">
    <property type="component" value="Unassembled WGS sequence"/>
</dbReference>
<feature type="region of interest" description="Disordered" evidence="1">
    <location>
        <begin position="1"/>
        <end position="28"/>
    </location>
</feature>
<evidence type="ECO:0000313" key="3">
    <source>
        <dbReference type="EMBL" id="KAJ1959252.1"/>
    </source>
</evidence>
<dbReference type="OrthoDB" id="10369818at2759"/>
<protein>
    <recommendedName>
        <fullName evidence="2">DUF7905 domain-containing protein</fullName>
    </recommendedName>
</protein>
<evidence type="ECO:0000313" key="4">
    <source>
        <dbReference type="Proteomes" id="UP001150925"/>
    </source>
</evidence>
<keyword evidence="4" id="KW-1185">Reference proteome</keyword>
<gene>
    <name evidence="3" type="ORF">IWQ62_004689</name>
</gene>
<proteinExistence type="predicted"/>
<sequence>MDRQGDTTHQNVDPWAISQEDPPPVTSLTTLLHQDTHQVQIIKEGRVNPIPTANTTSSMSPAPPSMTNSSVASGPHTVSLTPEPALTLQWPIPPGSYGSSFFNMVLHQINMLARKTDTIIRYVRTERAIEIRGQQRNILTAKAKLDHWYHQEVVGPSHLINTTTLNPMLRGHSIEGSNQCKIDVIKSKRIILVTAKTRVALKAATNKVRNMIHQSYTLLENEPRPTHMFGMKPSPKSLYYFNRVEQPVVNPGDYPGLSAACLFKLKTVFDDEEPANTLEVGPGLTSKVEPYLVNPGPRGDYYHISGSLIGWLDRLRWFRGMVELRVHFGELYFTKMREAHSRYPSDLVSTVFSNPSMNSLFIPSLKFGTADLQGLVNRLELKSPFKHTSTREGFFLHCHDAGVTHPTPQQECRVQFLVSNRNKPTAIGWPSAMPWKVYTDRQTWVDFRCANPKGPYDWRVALSTRSKIPSKADSKYRVLANGFTLNKDGSFSFTNTNNLHVHSVAYEIVAQLKYNGFVITATQHQWWNCCEYPVFTNTPYSVRDAPDHTTLSLSIGVERWEQAFLEHSQHAAGLPVKYNARDLVNPAEMDQLWRLVPDVHAALR</sequence>
<evidence type="ECO:0000259" key="2">
    <source>
        <dbReference type="Pfam" id="PF25482"/>
    </source>
</evidence>
<feature type="region of interest" description="Disordered" evidence="1">
    <location>
        <begin position="49"/>
        <end position="79"/>
    </location>
</feature>
<dbReference type="AlphaFoldDB" id="A0A9W8E569"/>
<dbReference type="InterPro" id="IPR057227">
    <property type="entry name" value="DUF7905"/>
</dbReference>
<name>A0A9W8E569_9FUNG</name>
<accession>A0A9W8E569</accession>
<feature type="compositionally biased region" description="Low complexity" evidence="1">
    <location>
        <begin position="51"/>
        <end position="70"/>
    </location>
</feature>
<dbReference type="Pfam" id="PF25482">
    <property type="entry name" value="DUF7905"/>
    <property type="match status" value="1"/>
</dbReference>
<evidence type="ECO:0000256" key="1">
    <source>
        <dbReference type="SAM" id="MobiDB-lite"/>
    </source>
</evidence>